<dbReference type="Gene3D" id="3.40.50.720">
    <property type="entry name" value="NAD(P)-binding Rossmann-like Domain"/>
    <property type="match status" value="1"/>
</dbReference>
<dbReference type="AlphaFoldDB" id="A0A0S7BVM3"/>
<proteinExistence type="inferred from homology"/>
<comment type="similarity">
    <text evidence="1">Belongs to the short-chain dehydrogenases/reductases (SDR) family.</text>
</comment>
<evidence type="ECO:0000313" key="3">
    <source>
        <dbReference type="EMBL" id="GAP41553.1"/>
    </source>
</evidence>
<dbReference type="InterPro" id="IPR036291">
    <property type="entry name" value="NAD(P)-bd_dom_sf"/>
</dbReference>
<reference evidence="3" key="1">
    <citation type="journal article" date="2015" name="Genome Announc.">
        <title>Draft Genome Sequence of Anaerolineae Strain TC1, a Novel Isolate from a Methanogenic Wastewater Treatment System.</title>
        <authorList>
            <person name="Matsuura N."/>
            <person name="Tourlousse D.M."/>
            <person name="Sun L."/>
            <person name="Toyonaga M."/>
            <person name="Kuroda K."/>
            <person name="Ohashi A."/>
            <person name="Cruz R."/>
            <person name="Yamaguchi T."/>
            <person name="Sekiguchi Y."/>
        </authorList>
    </citation>
    <scope>NUCLEOTIDE SEQUENCE [LARGE SCALE GENOMIC DNA]</scope>
    <source>
        <strain evidence="3">TC1</strain>
    </source>
</reference>
<keyword evidence="2" id="KW-0560">Oxidoreductase</keyword>
<keyword evidence="4" id="KW-1185">Reference proteome</keyword>
<dbReference type="InterPro" id="IPR002347">
    <property type="entry name" value="SDR_fam"/>
</dbReference>
<evidence type="ECO:0000313" key="4">
    <source>
        <dbReference type="Proteomes" id="UP000053370"/>
    </source>
</evidence>
<gene>
    <name evidence="3" type="ORF">ATC1_131545</name>
</gene>
<accession>A0A0S7BVM3</accession>
<dbReference type="PRINTS" id="PR00081">
    <property type="entry name" value="GDHRDH"/>
</dbReference>
<sequence length="224" mass="25002">MALHLAEKDYFVWIHYFQDHQNAMATADHIRRQGGAAEILQADLTKEEAVLEMFAECSQKRKSLDLLVNNAAVIQSKRITETKFSEWNEIFGINLRAPWFCSICAAELMKSMSDGVIINIADSGATKNWIKNAAYGISKNALINLTQVLAKSLAPNIRVNSISPGLILPSDDMKPDQWNYLVRKSLLKRDGKIDDLLRALDFILDSPYLTGADIVVDGGYRLGS</sequence>
<dbReference type="PROSITE" id="PS00061">
    <property type="entry name" value="ADH_SHORT"/>
    <property type="match status" value="1"/>
</dbReference>
<dbReference type="SUPFAM" id="SSF51735">
    <property type="entry name" value="NAD(P)-binding Rossmann-fold domains"/>
    <property type="match status" value="1"/>
</dbReference>
<dbReference type="PANTHER" id="PTHR43639">
    <property type="entry name" value="OXIDOREDUCTASE, SHORT-CHAIN DEHYDROGENASE/REDUCTASE FAMILY (AFU_ORTHOLOGUE AFUA_5G02870)"/>
    <property type="match status" value="1"/>
</dbReference>
<evidence type="ECO:0000256" key="1">
    <source>
        <dbReference type="ARBA" id="ARBA00006484"/>
    </source>
</evidence>
<protein>
    <submittedName>
        <fullName evidence="3">NAD(P)-dependent dehydrogenase, short-chain alcohol dehydrogenase family</fullName>
    </submittedName>
</protein>
<name>A0A0S7BVM3_9CHLR</name>
<dbReference type="PRINTS" id="PR00080">
    <property type="entry name" value="SDRFAMILY"/>
</dbReference>
<dbReference type="STRING" id="1678840.ATC1_131545"/>
<dbReference type="InterPro" id="IPR020904">
    <property type="entry name" value="Sc_DH/Rdtase_CS"/>
</dbReference>
<organism evidence="3">
    <name type="scientific">Flexilinea flocculi</name>
    <dbReference type="NCBI Taxonomy" id="1678840"/>
    <lineage>
        <taxon>Bacteria</taxon>
        <taxon>Bacillati</taxon>
        <taxon>Chloroflexota</taxon>
        <taxon>Anaerolineae</taxon>
        <taxon>Anaerolineales</taxon>
        <taxon>Anaerolineaceae</taxon>
        <taxon>Flexilinea</taxon>
    </lineage>
</organism>
<dbReference type="GO" id="GO:0016491">
    <property type="term" value="F:oxidoreductase activity"/>
    <property type="evidence" value="ECO:0007669"/>
    <property type="project" value="UniProtKB-KW"/>
</dbReference>
<dbReference type="Pfam" id="PF13561">
    <property type="entry name" value="adh_short_C2"/>
    <property type="match status" value="1"/>
</dbReference>
<evidence type="ECO:0000256" key="2">
    <source>
        <dbReference type="ARBA" id="ARBA00023002"/>
    </source>
</evidence>
<dbReference type="Proteomes" id="UP000053370">
    <property type="component" value="Unassembled WGS sequence"/>
</dbReference>
<dbReference type="EMBL" id="DF968181">
    <property type="protein sequence ID" value="GAP41553.1"/>
    <property type="molecule type" value="Genomic_DNA"/>
</dbReference>
<dbReference type="PANTHER" id="PTHR43639:SF1">
    <property type="entry name" value="SHORT-CHAIN DEHYDROGENASE_REDUCTASE FAMILY PROTEIN"/>
    <property type="match status" value="1"/>
</dbReference>